<evidence type="ECO:0000313" key="1">
    <source>
        <dbReference type="Ensembl" id="ENSCINP00000030457.1"/>
    </source>
</evidence>
<dbReference type="InParanoid" id="H2XLC5"/>
<proteinExistence type="predicted"/>
<dbReference type="Proteomes" id="UP000008144">
    <property type="component" value="Unassembled WGS sequence"/>
</dbReference>
<protein>
    <submittedName>
        <fullName evidence="1">Uncharacterized protein</fullName>
    </submittedName>
</protein>
<keyword evidence="2" id="KW-1185">Reference proteome</keyword>
<dbReference type="HOGENOM" id="CLU_3207347_0_0_1"/>
<reference evidence="1" key="2">
    <citation type="submission" date="2025-08" db="UniProtKB">
        <authorList>
            <consortium name="Ensembl"/>
        </authorList>
    </citation>
    <scope>IDENTIFICATION</scope>
</reference>
<reference evidence="2" key="1">
    <citation type="journal article" date="2002" name="Science">
        <title>The draft genome of Ciona intestinalis: insights into chordate and vertebrate origins.</title>
        <authorList>
            <person name="Dehal P."/>
            <person name="Satou Y."/>
            <person name="Campbell R.K."/>
            <person name="Chapman J."/>
            <person name="Degnan B."/>
            <person name="De Tomaso A."/>
            <person name="Davidson B."/>
            <person name="Di Gregorio A."/>
            <person name="Gelpke M."/>
            <person name="Goodstein D.M."/>
            <person name="Harafuji N."/>
            <person name="Hastings K.E."/>
            <person name="Ho I."/>
            <person name="Hotta K."/>
            <person name="Huang W."/>
            <person name="Kawashima T."/>
            <person name="Lemaire P."/>
            <person name="Martinez D."/>
            <person name="Meinertzhagen I.A."/>
            <person name="Necula S."/>
            <person name="Nonaka M."/>
            <person name="Putnam N."/>
            <person name="Rash S."/>
            <person name="Saiga H."/>
            <person name="Satake M."/>
            <person name="Terry A."/>
            <person name="Yamada L."/>
            <person name="Wang H.G."/>
            <person name="Awazu S."/>
            <person name="Azumi K."/>
            <person name="Boore J."/>
            <person name="Branno M."/>
            <person name="Chin-Bow S."/>
            <person name="DeSantis R."/>
            <person name="Doyle S."/>
            <person name="Francino P."/>
            <person name="Keys D.N."/>
            <person name="Haga S."/>
            <person name="Hayashi H."/>
            <person name="Hino K."/>
            <person name="Imai K.S."/>
            <person name="Inaba K."/>
            <person name="Kano S."/>
            <person name="Kobayashi K."/>
            <person name="Kobayashi M."/>
            <person name="Lee B.I."/>
            <person name="Makabe K.W."/>
            <person name="Manohar C."/>
            <person name="Matassi G."/>
            <person name="Medina M."/>
            <person name="Mochizuki Y."/>
            <person name="Mount S."/>
            <person name="Morishita T."/>
            <person name="Miura S."/>
            <person name="Nakayama A."/>
            <person name="Nishizaka S."/>
            <person name="Nomoto H."/>
            <person name="Ohta F."/>
            <person name="Oishi K."/>
            <person name="Rigoutsos I."/>
            <person name="Sano M."/>
            <person name="Sasaki A."/>
            <person name="Sasakura Y."/>
            <person name="Shoguchi E."/>
            <person name="Shin-i T."/>
            <person name="Spagnuolo A."/>
            <person name="Stainier D."/>
            <person name="Suzuki M.M."/>
            <person name="Tassy O."/>
            <person name="Takatori N."/>
            <person name="Tokuoka M."/>
            <person name="Yagi K."/>
            <person name="Yoshizaki F."/>
            <person name="Wada S."/>
            <person name="Zhang C."/>
            <person name="Hyatt P.D."/>
            <person name="Larimer F."/>
            <person name="Detter C."/>
            <person name="Doggett N."/>
            <person name="Glavina T."/>
            <person name="Hawkins T."/>
            <person name="Richardson P."/>
            <person name="Lucas S."/>
            <person name="Kohara Y."/>
            <person name="Levine M."/>
            <person name="Satoh N."/>
            <person name="Rokhsar D.S."/>
        </authorList>
    </citation>
    <scope>NUCLEOTIDE SEQUENCE [LARGE SCALE GENOMIC DNA]</scope>
</reference>
<name>H2XLC5_CIOIN</name>
<dbReference type="AlphaFoldDB" id="H2XLC5"/>
<dbReference type="Ensembl" id="ENSCINT00000030394.1">
    <property type="protein sequence ID" value="ENSCINP00000030457.1"/>
    <property type="gene ID" value="ENSCING00000020561.1"/>
</dbReference>
<reference evidence="1" key="3">
    <citation type="submission" date="2025-09" db="UniProtKB">
        <authorList>
            <consortium name="Ensembl"/>
        </authorList>
    </citation>
    <scope>IDENTIFICATION</scope>
</reference>
<organism evidence="1 2">
    <name type="scientific">Ciona intestinalis</name>
    <name type="common">Transparent sea squirt</name>
    <name type="synonym">Ascidia intestinalis</name>
    <dbReference type="NCBI Taxonomy" id="7719"/>
    <lineage>
        <taxon>Eukaryota</taxon>
        <taxon>Metazoa</taxon>
        <taxon>Chordata</taxon>
        <taxon>Tunicata</taxon>
        <taxon>Ascidiacea</taxon>
        <taxon>Phlebobranchia</taxon>
        <taxon>Cionidae</taxon>
        <taxon>Ciona</taxon>
    </lineage>
</organism>
<accession>H2XLC5</accession>
<evidence type="ECO:0000313" key="2">
    <source>
        <dbReference type="Proteomes" id="UP000008144"/>
    </source>
</evidence>
<sequence>MKCKTRKKTSNELSTFKVKPSCIMALAPMCHNSQSKIVKPLHCNL</sequence>